<evidence type="ECO:0000313" key="3">
    <source>
        <dbReference type="Proteomes" id="UP000500767"/>
    </source>
</evidence>
<protein>
    <submittedName>
        <fullName evidence="2">Uncharacterized protein</fullName>
    </submittedName>
</protein>
<reference evidence="2 3" key="1">
    <citation type="journal article" date="2014" name="World J. Microbiol. Biotechnol.">
        <title>Biodiversity and physiological characteristics of Antarctic and Arctic lichens-associated bacteria.</title>
        <authorList>
            <person name="Lee Y.M."/>
            <person name="Kim E.H."/>
            <person name="Lee H.K."/>
            <person name="Hong S.G."/>
        </authorList>
    </citation>
    <scope>NUCLEOTIDE SEQUENCE [LARGE SCALE GENOMIC DNA]</scope>
    <source>
        <strain evidence="2 3">PAMC 26569</strain>
    </source>
</reference>
<dbReference type="RefSeq" id="WP_171836309.1">
    <property type="nucleotide sequence ID" value="NZ_CP053708.1"/>
</dbReference>
<evidence type="ECO:0000256" key="1">
    <source>
        <dbReference type="SAM" id="Phobius"/>
    </source>
</evidence>
<accession>A0A6M8HRG8</accession>
<keyword evidence="1" id="KW-0472">Membrane</keyword>
<feature type="transmembrane region" description="Helical" evidence="1">
    <location>
        <begin position="37"/>
        <end position="60"/>
    </location>
</feature>
<evidence type="ECO:0000313" key="2">
    <source>
        <dbReference type="EMBL" id="QKE90811.1"/>
    </source>
</evidence>
<sequence length="66" mass="6760">MAGMLSSEHATTSSGCLIPLIVNAPSDVVPGCETSGFFSGIVVGLAAMVPFWTTTILLGARLLNHV</sequence>
<keyword evidence="1" id="KW-0812">Transmembrane</keyword>
<dbReference type="KEGG" id="lck:HN018_12850"/>
<dbReference type="EMBL" id="CP053708">
    <property type="protein sequence ID" value="QKE90811.1"/>
    <property type="molecule type" value="Genomic_DNA"/>
</dbReference>
<dbReference type="Proteomes" id="UP000500767">
    <property type="component" value="Chromosome"/>
</dbReference>
<name>A0A6M8HRG8_9PROT</name>
<dbReference type="AlphaFoldDB" id="A0A6M8HRG8"/>
<proteinExistence type="predicted"/>
<organism evidence="2 3">
    <name type="scientific">Lichenicola cladoniae</name>
    <dbReference type="NCBI Taxonomy" id="1484109"/>
    <lineage>
        <taxon>Bacteria</taxon>
        <taxon>Pseudomonadati</taxon>
        <taxon>Pseudomonadota</taxon>
        <taxon>Alphaproteobacteria</taxon>
        <taxon>Acetobacterales</taxon>
        <taxon>Acetobacteraceae</taxon>
        <taxon>Lichenicola</taxon>
    </lineage>
</organism>
<gene>
    <name evidence="2" type="ORF">HN018_12850</name>
</gene>
<keyword evidence="3" id="KW-1185">Reference proteome</keyword>
<keyword evidence="1" id="KW-1133">Transmembrane helix</keyword>